<gene>
    <name evidence="1" type="ORF">OSJNBa0043B22.42</name>
    <name evidence="2" type="ORF">P0001B01.22</name>
</gene>
<sequence>MDDECGCGKERAVLSYCATVVEAHHRPQEARLMANIVADGVRKAGNRAENAMSLNGSTSPGAIRHPLRRCLPLLMVVIDQFQPLILSEIIEN</sequence>
<dbReference type="Proteomes" id="UP000000763">
    <property type="component" value="Chromosome 6"/>
</dbReference>
<dbReference type="EMBL" id="AP005470">
    <property type="protein sequence ID" value="BAD46131.1"/>
    <property type="molecule type" value="Genomic_DNA"/>
</dbReference>
<dbReference type="EMBL" id="AP004745">
    <property type="protein sequence ID" value="BAD54202.1"/>
    <property type="molecule type" value="Genomic_DNA"/>
</dbReference>
<dbReference type="AlphaFoldDB" id="Q652Y6"/>
<evidence type="ECO:0000313" key="3">
    <source>
        <dbReference type="Proteomes" id="UP000000763"/>
    </source>
</evidence>
<evidence type="ECO:0000313" key="1">
    <source>
        <dbReference type="EMBL" id="BAD46131.1"/>
    </source>
</evidence>
<accession>Q652Y6</accession>
<reference evidence="1" key="2">
    <citation type="submission" date="2002-06" db="EMBL/GenBank/DDBJ databases">
        <title>Oryza sativa nipponbare(GA3) genomic DNA, chromosome 6, BAC clone:OSJNBa0043B22.</title>
        <authorList>
            <person name="Sasaki T."/>
            <person name="Matsumoto T."/>
            <person name="Katayose Y."/>
        </authorList>
    </citation>
    <scope>NUCLEOTIDE SEQUENCE</scope>
</reference>
<reference evidence="2" key="1">
    <citation type="submission" date="2002-02" db="EMBL/GenBank/DDBJ databases">
        <title>Oryza sativa nipponbare(GA3) genomic DNA, chromosome 6, PAC clone:P0001B01.</title>
        <authorList>
            <person name="Sasaki T."/>
            <person name="Matsumoto T."/>
            <person name="Yamamoto K."/>
        </authorList>
    </citation>
    <scope>NUCLEOTIDE SEQUENCE</scope>
</reference>
<reference evidence="3" key="4">
    <citation type="journal article" date="2008" name="Nucleic Acids Res.">
        <title>The rice annotation project database (RAP-DB): 2008 update.</title>
        <authorList>
            <consortium name="The rice annotation project (RAP)"/>
        </authorList>
    </citation>
    <scope>GENOME REANNOTATION</scope>
    <source>
        <strain evidence="3">cv. Nipponbare</strain>
    </source>
</reference>
<name>Q652Y6_ORYSJ</name>
<organism evidence="1 3">
    <name type="scientific">Oryza sativa subsp. japonica</name>
    <name type="common">Rice</name>
    <dbReference type="NCBI Taxonomy" id="39947"/>
    <lineage>
        <taxon>Eukaryota</taxon>
        <taxon>Viridiplantae</taxon>
        <taxon>Streptophyta</taxon>
        <taxon>Embryophyta</taxon>
        <taxon>Tracheophyta</taxon>
        <taxon>Spermatophyta</taxon>
        <taxon>Magnoliopsida</taxon>
        <taxon>Liliopsida</taxon>
        <taxon>Poales</taxon>
        <taxon>Poaceae</taxon>
        <taxon>BOP clade</taxon>
        <taxon>Oryzoideae</taxon>
        <taxon>Oryzeae</taxon>
        <taxon>Oryzinae</taxon>
        <taxon>Oryza</taxon>
        <taxon>Oryza sativa</taxon>
    </lineage>
</organism>
<protein>
    <submittedName>
        <fullName evidence="1">Uncharacterized protein</fullName>
    </submittedName>
</protein>
<reference evidence="3" key="3">
    <citation type="journal article" date="2005" name="Nature">
        <title>The map-based sequence of the rice genome.</title>
        <authorList>
            <consortium name="International rice genome sequencing project (IRGSP)"/>
            <person name="Matsumoto T."/>
            <person name="Wu J."/>
            <person name="Kanamori H."/>
            <person name="Katayose Y."/>
            <person name="Fujisawa M."/>
            <person name="Namiki N."/>
            <person name="Mizuno H."/>
            <person name="Yamamoto K."/>
            <person name="Antonio B.A."/>
            <person name="Baba T."/>
            <person name="Sakata K."/>
            <person name="Nagamura Y."/>
            <person name="Aoki H."/>
            <person name="Arikawa K."/>
            <person name="Arita K."/>
            <person name="Bito T."/>
            <person name="Chiden Y."/>
            <person name="Fujitsuka N."/>
            <person name="Fukunaka R."/>
            <person name="Hamada M."/>
            <person name="Harada C."/>
            <person name="Hayashi A."/>
            <person name="Hijishita S."/>
            <person name="Honda M."/>
            <person name="Hosokawa S."/>
            <person name="Ichikawa Y."/>
            <person name="Idonuma A."/>
            <person name="Iijima M."/>
            <person name="Ikeda M."/>
            <person name="Ikeno M."/>
            <person name="Ito K."/>
            <person name="Ito S."/>
            <person name="Ito T."/>
            <person name="Ito Y."/>
            <person name="Ito Y."/>
            <person name="Iwabuchi A."/>
            <person name="Kamiya K."/>
            <person name="Karasawa W."/>
            <person name="Kurita K."/>
            <person name="Katagiri S."/>
            <person name="Kikuta A."/>
            <person name="Kobayashi H."/>
            <person name="Kobayashi N."/>
            <person name="Machita K."/>
            <person name="Maehara T."/>
            <person name="Masukawa M."/>
            <person name="Mizubayashi T."/>
            <person name="Mukai Y."/>
            <person name="Nagasaki H."/>
            <person name="Nagata Y."/>
            <person name="Naito S."/>
            <person name="Nakashima M."/>
            <person name="Nakama Y."/>
            <person name="Nakamichi Y."/>
            <person name="Nakamura M."/>
            <person name="Meguro A."/>
            <person name="Negishi M."/>
            <person name="Ohta I."/>
            <person name="Ohta T."/>
            <person name="Okamoto M."/>
            <person name="Ono N."/>
            <person name="Saji S."/>
            <person name="Sakaguchi M."/>
            <person name="Sakai K."/>
            <person name="Shibata M."/>
            <person name="Shimokawa T."/>
            <person name="Song J."/>
            <person name="Takazaki Y."/>
            <person name="Terasawa K."/>
            <person name="Tsugane M."/>
            <person name="Tsuji K."/>
            <person name="Ueda S."/>
            <person name="Waki K."/>
            <person name="Yamagata H."/>
            <person name="Yamamoto M."/>
            <person name="Yamamoto S."/>
            <person name="Yamane H."/>
            <person name="Yoshiki S."/>
            <person name="Yoshihara R."/>
            <person name="Yukawa K."/>
            <person name="Zhong H."/>
            <person name="Yano M."/>
            <person name="Yuan Q."/>
            <person name="Ouyang S."/>
            <person name="Liu J."/>
            <person name="Jones K.M."/>
            <person name="Gansberger K."/>
            <person name="Moffat K."/>
            <person name="Hill J."/>
            <person name="Bera J."/>
            <person name="Fadrosh D."/>
            <person name="Jin S."/>
            <person name="Johri S."/>
            <person name="Kim M."/>
            <person name="Overton L."/>
            <person name="Reardon M."/>
            <person name="Tsitrin T."/>
            <person name="Vuong H."/>
            <person name="Weaver B."/>
            <person name="Ciecko A."/>
            <person name="Tallon L."/>
            <person name="Jackson J."/>
            <person name="Pai G."/>
            <person name="Aken S.V."/>
            <person name="Utterback T."/>
            <person name="Reidmuller S."/>
            <person name="Feldblyum T."/>
            <person name="Hsiao J."/>
            <person name="Zismann V."/>
            <person name="Iobst S."/>
            <person name="de Vazeille A.R."/>
            <person name="Buell C.R."/>
            <person name="Ying K."/>
            <person name="Li Y."/>
            <person name="Lu T."/>
            <person name="Huang Y."/>
            <person name="Zhao Q."/>
            <person name="Feng Q."/>
            <person name="Zhang L."/>
            <person name="Zhu J."/>
            <person name="Weng Q."/>
            <person name="Mu J."/>
            <person name="Lu Y."/>
            <person name="Fan D."/>
            <person name="Liu Y."/>
            <person name="Guan J."/>
            <person name="Zhang Y."/>
            <person name="Yu S."/>
            <person name="Liu X."/>
            <person name="Zhang Y."/>
            <person name="Hong G."/>
            <person name="Han B."/>
            <person name="Choisne N."/>
            <person name="Demange N."/>
            <person name="Orjeda G."/>
            <person name="Samain S."/>
            <person name="Cattolico L."/>
            <person name="Pelletier E."/>
            <person name="Couloux A."/>
            <person name="Segurens B."/>
            <person name="Wincker P."/>
            <person name="D'Hont A."/>
            <person name="Scarpelli C."/>
            <person name="Weissenbach J."/>
            <person name="Salanoubat M."/>
            <person name="Quetier F."/>
            <person name="Yu Y."/>
            <person name="Kim H.R."/>
            <person name="Rambo T."/>
            <person name="Currie J."/>
            <person name="Collura K."/>
            <person name="Luo M."/>
            <person name="Yang T."/>
            <person name="Ammiraju J.S.S."/>
            <person name="Engler F."/>
            <person name="Soderlund C."/>
            <person name="Wing R.A."/>
            <person name="Palmer L.E."/>
            <person name="de la Bastide M."/>
            <person name="Spiegel L."/>
            <person name="Nascimento L."/>
            <person name="Zutavern T."/>
            <person name="O'Shaughnessy A."/>
            <person name="Dike S."/>
            <person name="Dedhia N."/>
            <person name="Preston R."/>
            <person name="Balija V."/>
            <person name="McCombie W.R."/>
            <person name="Chow T."/>
            <person name="Chen H."/>
            <person name="Chung M."/>
            <person name="Chen C."/>
            <person name="Shaw J."/>
            <person name="Wu H."/>
            <person name="Hsiao K."/>
            <person name="Chao Y."/>
            <person name="Chu M."/>
            <person name="Cheng C."/>
            <person name="Hour A."/>
            <person name="Lee P."/>
            <person name="Lin S."/>
            <person name="Lin Y."/>
            <person name="Liou J."/>
            <person name="Liu S."/>
            <person name="Hsing Y."/>
            <person name="Raghuvanshi S."/>
            <person name="Mohanty A."/>
            <person name="Bharti A.K."/>
            <person name="Gaur A."/>
            <person name="Gupta V."/>
            <person name="Kumar D."/>
            <person name="Ravi V."/>
            <person name="Vij S."/>
            <person name="Kapur A."/>
            <person name="Khurana P."/>
            <person name="Khurana P."/>
            <person name="Khurana J.P."/>
            <person name="Tyagi A.K."/>
            <person name="Gaikwad K."/>
            <person name="Singh A."/>
            <person name="Dalal V."/>
            <person name="Srivastava S."/>
            <person name="Dixit A."/>
            <person name="Pal A.K."/>
            <person name="Ghazi I.A."/>
            <person name="Yadav M."/>
            <person name="Pandit A."/>
            <person name="Bhargava A."/>
            <person name="Sureshbabu K."/>
            <person name="Batra K."/>
            <person name="Sharma T.R."/>
            <person name="Mohapatra T."/>
            <person name="Singh N.K."/>
            <person name="Messing J."/>
            <person name="Nelson A.B."/>
            <person name="Fuks G."/>
            <person name="Kavchok S."/>
            <person name="Keizer G."/>
            <person name="Linton E."/>
            <person name="Llaca V."/>
            <person name="Song R."/>
            <person name="Tanyolac B."/>
            <person name="Young S."/>
            <person name="Ho-Il K."/>
            <person name="Hahn J.H."/>
            <person name="Sangsakoo G."/>
            <person name="Vanavichit A."/>
            <person name="de Mattos Luiz.A.T."/>
            <person name="Zimmer P.D."/>
            <person name="Malone G."/>
            <person name="Dellagostin O."/>
            <person name="de Oliveira A.C."/>
            <person name="Bevan M."/>
            <person name="Bancroft I."/>
            <person name="Minx P."/>
            <person name="Cordum H."/>
            <person name="Wilson R."/>
            <person name="Cheng Z."/>
            <person name="Jin W."/>
            <person name="Jiang J."/>
            <person name="Leong S.A."/>
            <person name="Iwama H."/>
            <person name="Gojobori T."/>
            <person name="Itoh T."/>
            <person name="Niimura Y."/>
            <person name="Fujii Y."/>
            <person name="Habara T."/>
            <person name="Sakai H."/>
            <person name="Sato Y."/>
            <person name="Wilson G."/>
            <person name="Kumar K."/>
            <person name="McCouch S."/>
            <person name="Juretic N."/>
            <person name="Hoen D."/>
            <person name="Wright S."/>
            <person name="Bruskiewich R."/>
            <person name="Bureau T."/>
            <person name="Miyao A."/>
            <person name="Hirochika H."/>
            <person name="Nishikawa T."/>
            <person name="Kadowaki K."/>
            <person name="Sugiura M."/>
            <person name="Burr B."/>
            <person name="Sasaki T."/>
        </authorList>
    </citation>
    <scope>NUCLEOTIDE SEQUENCE [LARGE SCALE GENOMIC DNA]</scope>
    <source>
        <strain evidence="3">cv. Nipponbare</strain>
    </source>
</reference>
<proteinExistence type="predicted"/>
<evidence type="ECO:0000313" key="2">
    <source>
        <dbReference type="EMBL" id="BAD54202.1"/>
    </source>
</evidence>